<accession>A0A2P2D7L6</accession>
<keyword evidence="2" id="KW-1185">Reference proteome</keyword>
<sequence>MKNLMLLSLVFGSCINIGINTADVRSANVAYNQIISSVSIKYAYCRSLGNTYKTTAGGLAITYCNDDTFDNNRGNYVWTKSVDSCTNLIHFTSCPPSETNFDDWVILVVGSCNISEAYFINSYKPFQGKILDRPKNLSGFSFGCF</sequence>
<comment type="caution">
    <text evidence="1">The sequence shown here is derived from an EMBL/GenBank/DDBJ whole genome shotgun (WGS) entry which is preliminary data.</text>
</comment>
<reference evidence="1 2" key="1">
    <citation type="submission" date="2018-02" db="EMBL/GenBank/DDBJ databases">
        <title>Novel Leptospira species isolated from soil and water in Japan.</title>
        <authorList>
            <person name="Nakao R."/>
            <person name="Masuzawa T."/>
        </authorList>
    </citation>
    <scope>NUCLEOTIDE SEQUENCE [LARGE SCALE GENOMIC DNA]</scope>
    <source>
        <strain evidence="1 2">E8</strain>
    </source>
</reference>
<evidence type="ECO:0000313" key="2">
    <source>
        <dbReference type="Proteomes" id="UP000245076"/>
    </source>
</evidence>
<name>A0A2P2D7L6_9LEPT</name>
<dbReference type="AlphaFoldDB" id="A0A2P2D7L6"/>
<dbReference type="EMBL" id="BFAY01000012">
    <property type="protein sequence ID" value="GBF40622.1"/>
    <property type="molecule type" value="Genomic_DNA"/>
</dbReference>
<organism evidence="1 2">
    <name type="scientific">Leptospira johnsonii</name>
    <dbReference type="NCBI Taxonomy" id="1917820"/>
    <lineage>
        <taxon>Bacteria</taxon>
        <taxon>Pseudomonadati</taxon>
        <taxon>Spirochaetota</taxon>
        <taxon>Spirochaetia</taxon>
        <taxon>Leptospirales</taxon>
        <taxon>Leptospiraceae</taxon>
        <taxon>Leptospira</taxon>
    </lineage>
</organism>
<proteinExistence type="predicted"/>
<protein>
    <submittedName>
        <fullName evidence="1">Uncharacterized protein</fullName>
    </submittedName>
</protein>
<dbReference type="Proteomes" id="UP000245076">
    <property type="component" value="Unassembled WGS sequence"/>
</dbReference>
<evidence type="ECO:0000313" key="1">
    <source>
        <dbReference type="EMBL" id="GBF40622.1"/>
    </source>
</evidence>
<gene>
    <name evidence="1" type="ORF">LPTSP1_36400</name>
</gene>